<dbReference type="AlphaFoldDB" id="A0A8H3YXU6"/>
<comment type="caution">
    <text evidence="1">The sequence shown here is derived from an EMBL/GenBank/DDBJ whole genome shotgun (WGS) entry which is preliminary data.</text>
</comment>
<protein>
    <submittedName>
        <fullName evidence="1">Uncharacterized protein</fullName>
    </submittedName>
</protein>
<reference evidence="1 2" key="1">
    <citation type="submission" date="2019-07" db="EMBL/GenBank/DDBJ databases">
        <title>Venturia inaequalis Genome Resource.</title>
        <authorList>
            <person name="Lichtner F.J."/>
        </authorList>
    </citation>
    <scope>NUCLEOTIDE SEQUENCE [LARGE SCALE GENOMIC DNA]</scope>
    <source>
        <strain evidence="1 2">DMI_063113</strain>
    </source>
</reference>
<organism evidence="1 2">
    <name type="scientific">Venturia inaequalis</name>
    <name type="common">Apple scab fungus</name>
    <dbReference type="NCBI Taxonomy" id="5025"/>
    <lineage>
        <taxon>Eukaryota</taxon>
        <taxon>Fungi</taxon>
        <taxon>Dikarya</taxon>
        <taxon>Ascomycota</taxon>
        <taxon>Pezizomycotina</taxon>
        <taxon>Dothideomycetes</taxon>
        <taxon>Pleosporomycetidae</taxon>
        <taxon>Venturiales</taxon>
        <taxon>Venturiaceae</taxon>
        <taxon>Venturia</taxon>
    </lineage>
</organism>
<evidence type="ECO:0000313" key="2">
    <source>
        <dbReference type="Proteomes" id="UP000490939"/>
    </source>
</evidence>
<keyword evidence="2" id="KW-1185">Reference proteome</keyword>
<gene>
    <name evidence="1" type="ORF">EG327_007528</name>
</gene>
<name>A0A8H3YXU6_VENIN</name>
<accession>A0A8H3YXU6</accession>
<proteinExistence type="predicted"/>
<sequence>MADWRERERGGGAWLTRYQHYLLWSTLHEKHAPTSAERSTAELHELDENTRLEYHDTILWMGELEPWRLGFGRIALLLRATRYGHELPPSVRQDFPQIPAASSAYSQHKCFLQPFRGFESFCISSFTDSCPMVYHSLPPVFTIIDQATTDLEKSHRTHDPSFLIPHRQLQT</sequence>
<evidence type="ECO:0000313" key="1">
    <source>
        <dbReference type="EMBL" id="KAE9978055.1"/>
    </source>
</evidence>
<dbReference type="Proteomes" id="UP000490939">
    <property type="component" value="Unassembled WGS sequence"/>
</dbReference>
<dbReference type="EMBL" id="WNWR01000453">
    <property type="protein sequence ID" value="KAE9978055.1"/>
    <property type="molecule type" value="Genomic_DNA"/>
</dbReference>